<dbReference type="Proteomes" id="UP000593561">
    <property type="component" value="Unassembled WGS sequence"/>
</dbReference>
<accession>A0A7J8SX78</accession>
<dbReference type="EMBL" id="JABFAC010000012">
    <property type="protein sequence ID" value="MBA0630435.1"/>
    <property type="molecule type" value="Genomic_DNA"/>
</dbReference>
<evidence type="ECO:0000313" key="2">
    <source>
        <dbReference type="EMBL" id="MBA0630435.1"/>
    </source>
</evidence>
<evidence type="ECO:0000313" key="3">
    <source>
        <dbReference type="Proteomes" id="UP000593561"/>
    </source>
</evidence>
<feature type="non-terminal residue" evidence="2">
    <location>
        <position position="1"/>
    </location>
</feature>
<name>A0A7J8SX78_GOSDV</name>
<evidence type="ECO:0000256" key="1">
    <source>
        <dbReference type="SAM" id="Phobius"/>
    </source>
</evidence>
<organism evidence="2 3">
    <name type="scientific">Gossypium davidsonii</name>
    <name type="common">Davidson's cotton</name>
    <name type="synonym">Gossypium klotzschianum subsp. davidsonii</name>
    <dbReference type="NCBI Taxonomy" id="34287"/>
    <lineage>
        <taxon>Eukaryota</taxon>
        <taxon>Viridiplantae</taxon>
        <taxon>Streptophyta</taxon>
        <taxon>Embryophyta</taxon>
        <taxon>Tracheophyta</taxon>
        <taxon>Spermatophyta</taxon>
        <taxon>Magnoliopsida</taxon>
        <taxon>eudicotyledons</taxon>
        <taxon>Gunneridae</taxon>
        <taxon>Pentapetalae</taxon>
        <taxon>rosids</taxon>
        <taxon>malvids</taxon>
        <taxon>Malvales</taxon>
        <taxon>Malvaceae</taxon>
        <taxon>Malvoideae</taxon>
        <taxon>Gossypium</taxon>
    </lineage>
</organism>
<keyword evidence="1" id="KW-0472">Membrane</keyword>
<sequence length="71" mass="8135">VEAHIDLKRRRGFRDDDKLASLSIDEGKEEAMLFPTDSKFQKLAYELFLVGCFLTASVIHFLVMKNTMANL</sequence>
<proteinExistence type="predicted"/>
<comment type="caution">
    <text evidence="2">The sequence shown here is derived from an EMBL/GenBank/DDBJ whole genome shotgun (WGS) entry which is preliminary data.</text>
</comment>
<dbReference type="AlphaFoldDB" id="A0A7J8SX78"/>
<keyword evidence="1" id="KW-0812">Transmembrane</keyword>
<keyword evidence="1" id="KW-1133">Transmembrane helix</keyword>
<feature type="transmembrane region" description="Helical" evidence="1">
    <location>
        <begin position="43"/>
        <end position="63"/>
    </location>
</feature>
<protein>
    <submittedName>
        <fullName evidence="2">Uncharacterized protein</fullName>
    </submittedName>
</protein>
<reference evidence="2 3" key="1">
    <citation type="journal article" date="2019" name="Genome Biol. Evol.">
        <title>Insights into the evolution of the New World diploid cottons (Gossypium, subgenus Houzingenia) based on genome sequencing.</title>
        <authorList>
            <person name="Grover C.E."/>
            <person name="Arick M.A. 2nd"/>
            <person name="Thrash A."/>
            <person name="Conover J.L."/>
            <person name="Sanders W.S."/>
            <person name="Peterson D.G."/>
            <person name="Frelichowski J.E."/>
            <person name="Scheffler J.A."/>
            <person name="Scheffler B.E."/>
            <person name="Wendel J.F."/>
        </authorList>
    </citation>
    <scope>NUCLEOTIDE SEQUENCE [LARGE SCALE GENOMIC DNA]</scope>
    <source>
        <strain evidence="2">27</strain>
        <tissue evidence="2">Leaf</tissue>
    </source>
</reference>
<gene>
    <name evidence="2" type="ORF">Godav_002535</name>
</gene>
<keyword evidence="3" id="KW-1185">Reference proteome</keyword>